<keyword evidence="6" id="KW-0648">Protein biosynthesis</keyword>
<evidence type="ECO:0000256" key="8">
    <source>
        <dbReference type="ARBA" id="ARBA00049929"/>
    </source>
</evidence>
<keyword evidence="4" id="KW-0547">Nucleotide-binding</keyword>
<dbReference type="EMBL" id="FPHE01000026">
    <property type="protein sequence ID" value="SFV51834.1"/>
    <property type="molecule type" value="Genomic_DNA"/>
</dbReference>
<evidence type="ECO:0000256" key="6">
    <source>
        <dbReference type="ARBA" id="ARBA00022917"/>
    </source>
</evidence>
<keyword evidence="7 9" id="KW-0030">Aminoacyl-tRNA synthetase</keyword>
<evidence type="ECO:0000313" key="9">
    <source>
        <dbReference type="EMBL" id="SFV51834.1"/>
    </source>
</evidence>
<accession>A0A1W1BE77</accession>
<dbReference type="GO" id="GO:0004830">
    <property type="term" value="F:tryptophan-tRNA ligase activity"/>
    <property type="evidence" value="ECO:0007669"/>
    <property type="project" value="UniProtKB-EC"/>
</dbReference>
<proteinExistence type="inferred from homology"/>
<protein>
    <recommendedName>
        <fullName evidence="2">tryptophan--tRNA ligase</fullName>
        <ecNumber evidence="2">6.1.1.2</ecNumber>
    </recommendedName>
</protein>
<sequence length="322" mass="36526">MRILTGIQASGKLHIGNYFGAMKPMIELQESGELFTFIANYHSLTTSKDAKLLKQLTMDAVIDYLSLGIDPNKTTFWVQSDVPQVLELYWILSKFTPMGLLERAHSYKDKVAKGITANHALFSYPVLMAADILILDTERVPVGKDQIQHVEMTRDIAIKFNNEYGEIFTLPEHVVNDSVATIPGIDGQKMSKSYDNAIDIFMESEKKLQKRCNKIISSSTPMGEPLEYEGCNIYALTSLFLDEDGKSQLQKRYRSGKEGYGHFKKYLKELIWEELAEAREKRAYYLDNPDIVRDILSDGAKKMQKIANAKMNIVRDAVGIFS</sequence>
<dbReference type="InterPro" id="IPR014729">
    <property type="entry name" value="Rossmann-like_a/b/a_fold"/>
</dbReference>
<dbReference type="GO" id="GO:0005524">
    <property type="term" value="F:ATP binding"/>
    <property type="evidence" value="ECO:0007669"/>
    <property type="project" value="UniProtKB-KW"/>
</dbReference>
<name>A0A1W1BE77_9ZZZZ</name>
<dbReference type="Gene3D" id="1.10.240.10">
    <property type="entry name" value="Tyrosyl-Transfer RNA Synthetase"/>
    <property type="match status" value="1"/>
</dbReference>
<evidence type="ECO:0000256" key="3">
    <source>
        <dbReference type="ARBA" id="ARBA00022598"/>
    </source>
</evidence>
<comment type="similarity">
    <text evidence="1">Belongs to the class-I aminoacyl-tRNA synthetase family.</text>
</comment>
<reference evidence="9" key="1">
    <citation type="submission" date="2016-10" db="EMBL/GenBank/DDBJ databases">
        <authorList>
            <person name="de Groot N.N."/>
        </authorList>
    </citation>
    <scope>NUCLEOTIDE SEQUENCE</scope>
</reference>
<evidence type="ECO:0000256" key="4">
    <source>
        <dbReference type="ARBA" id="ARBA00022741"/>
    </source>
</evidence>
<dbReference type="AlphaFoldDB" id="A0A1W1BE77"/>
<dbReference type="Gene3D" id="3.40.50.620">
    <property type="entry name" value="HUPs"/>
    <property type="match status" value="1"/>
</dbReference>
<dbReference type="CDD" id="cd00806">
    <property type="entry name" value="TrpRS_core"/>
    <property type="match status" value="1"/>
</dbReference>
<dbReference type="InterPro" id="IPR002305">
    <property type="entry name" value="aa-tRNA-synth_Ic"/>
</dbReference>
<dbReference type="PANTHER" id="PTHR43766">
    <property type="entry name" value="TRYPTOPHAN--TRNA LIGASE, MITOCHONDRIAL"/>
    <property type="match status" value="1"/>
</dbReference>
<dbReference type="InterPro" id="IPR002306">
    <property type="entry name" value="Trp-tRNA-ligase"/>
</dbReference>
<comment type="catalytic activity">
    <reaction evidence="8">
        <text>tRNA(Trp) + L-tryptophan + ATP = L-tryptophyl-tRNA(Trp) + AMP + diphosphate + H(+)</text>
        <dbReference type="Rhea" id="RHEA:24080"/>
        <dbReference type="Rhea" id="RHEA-COMP:9671"/>
        <dbReference type="Rhea" id="RHEA-COMP:9705"/>
        <dbReference type="ChEBI" id="CHEBI:15378"/>
        <dbReference type="ChEBI" id="CHEBI:30616"/>
        <dbReference type="ChEBI" id="CHEBI:33019"/>
        <dbReference type="ChEBI" id="CHEBI:57912"/>
        <dbReference type="ChEBI" id="CHEBI:78442"/>
        <dbReference type="ChEBI" id="CHEBI:78535"/>
        <dbReference type="ChEBI" id="CHEBI:456215"/>
        <dbReference type="EC" id="6.1.1.2"/>
    </reaction>
</comment>
<dbReference type="InterPro" id="IPR050203">
    <property type="entry name" value="Trp-tRNA_synthetase"/>
</dbReference>
<dbReference type="PANTHER" id="PTHR43766:SF1">
    <property type="entry name" value="TRYPTOPHAN--TRNA LIGASE, MITOCHONDRIAL"/>
    <property type="match status" value="1"/>
</dbReference>
<dbReference type="SUPFAM" id="SSF52374">
    <property type="entry name" value="Nucleotidylyl transferase"/>
    <property type="match status" value="1"/>
</dbReference>
<dbReference type="NCBIfam" id="TIGR00233">
    <property type="entry name" value="trpS"/>
    <property type="match status" value="1"/>
</dbReference>
<evidence type="ECO:0000256" key="2">
    <source>
        <dbReference type="ARBA" id="ARBA00013161"/>
    </source>
</evidence>
<evidence type="ECO:0000256" key="5">
    <source>
        <dbReference type="ARBA" id="ARBA00022840"/>
    </source>
</evidence>
<gene>
    <name evidence="9" type="ORF">MNB_SV-12-422</name>
</gene>
<dbReference type="GO" id="GO:0005829">
    <property type="term" value="C:cytosol"/>
    <property type="evidence" value="ECO:0007669"/>
    <property type="project" value="TreeGrafter"/>
</dbReference>
<dbReference type="EC" id="6.1.1.2" evidence="2"/>
<dbReference type="FunFam" id="1.10.240.10:FF:000005">
    <property type="entry name" value="Tryptophan--tRNA ligase"/>
    <property type="match status" value="1"/>
</dbReference>
<evidence type="ECO:0000256" key="1">
    <source>
        <dbReference type="ARBA" id="ARBA00005594"/>
    </source>
</evidence>
<dbReference type="GO" id="GO:0006436">
    <property type="term" value="P:tryptophanyl-tRNA aminoacylation"/>
    <property type="evidence" value="ECO:0007669"/>
    <property type="project" value="InterPro"/>
</dbReference>
<dbReference type="Pfam" id="PF00579">
    <property type="entry name" value="tRNA-synt_1b"/>
    <property type="match status" value="1"/>
</dbReference>
<keyword evidence="5" id="KW-0067">ATP-binding</keyword>
<dbReference type="PRINTS" id="PR01039">
    <property type="entry name" value="TRNASYNTHTRP"/>
</dbReference>
<keyword evidence="3 9" id="KW-0436">Ligase</keyword>
<organism evidence="9">
    <name type="scientific">hydrothermal vent metagenome</name>
    <dbReference type="NCBI Taxonomy" id="652676"/>
    <lineage>
        <taxon>unclassified sequences</taxon>
        <taxon>metagenomes</taxon>
        <taxon>ecological metagenomes</taxon>
    </lineage>
</organism>
<evidence type="ECO:0000256" key="7">
    <source>
        <dbReference type="ARBA" id="ARBA00023146"/>
    </source>
</evidence>